<evidence type="ECO:0000313" key="10">
    <source>
        <dbReference type="EMBL" id="CAB4044472.1"/>
    </source>
</evidence>
<comment type="similarity">
    <text evidence="1">Belongs to the DNA polymerase type-B family.</text>
</comment>
<evidence type="ECO:0000256" key="3">
    <source>
        <dbReference type="ARBA" id="ARBA00022679"/>
    </source>
</evidence>
<accession>A0A7D9KFN9</accession>
<evidence type="ECO:0000256" key="2">
    <source>
        <dbReference type="ARBA" id="ARBA00012417"/>
    </source>
</evidence>
<proteinExistence type="inferred from homology"/>
<dbReference type="PANTHER" id="PTHR31511:SF12">
    <property type="entry name" value="RHO TERMINATION FACTOR N-TERMINAL DOMAIN-CONTAINING PROTEIN"/>
    <property type="match status" value="1"/>
</dbReference>
<dbReference type="EC" id="2.7.7.7" evidence="2"/>
<dbReference type="GO" id="GO:0000166">
    <property type="term" value="F:nucleotide binding"/>
    <property type="evidence" value="ECO:0007669"/>
    <property type="project" value="InterPro"/>
</dbReference>
<keyword evidence="5" id="KW-0235">DNA replication</keyword>
<dbReference type="GO" id="GO:0003677">
    <property type="term" value="F:DNA binding"/>
    <property type="evidence" value="ECO:0007669"/>
    <property type="project" value="UniProtKB-KW"/>
</dbReference>
<evidence type="ECO:0000256" key="5">
    <source>
        <dbReference type="ARBA" id="ARBA00022705"/>
    </source>
</evidence>
<organism evidence="10 11">
    <name type="scientific">Paramuricea clavata</name>
    <name type="common">Red gorgonian</name>
    <name type="synonym">Violescent sea-whip</name>
    <dbReference type="NCBI Taxonomy" id="317549"/>
    <lineage>
        <taxon>Eukaryota</taxon>
        <taxon>Metazoa</taxon>
        <taxon>Cnidaria</taxon>
        <taxon>Anthozoa</taxon>
        <taxon>Octocorallia</taxon>
        <taxon>Malacalcyonacea</taxon>
        <taxon>Plexauridae</taxon>
        <taxon>Paramuricea</taxon>
    </lineage>
</organism>
<evidence type="ECO:0000256" key="1">
    <source>
        <dbReference type="ARBA" id="ARBA00005755"/>
    </source>
</evidence>
<evidence type="ECO:0000256" key="7">
    <source>
        <dbReference type="ARBA" id="ARBA00023125"/>
    </source>
</evidence>
<keyword evidence="11" id="KW-1185">Reference proteome</keyword>
<sequence>MSSRNTKEQRGLLKQKGVYPYEYMDDFERLEETQLPPKEKFFNKLSNESISDTDDERACTVWNTFNMKTMRNYHDLYLKTDVLLLVDVMENFRKVLKTNYGLDPIWYYTAPGLAWDAALKLTGVELDLISHPDMYLFIEKGIRGGISTITKSRDHIYDQHDYFNHYRYETGGWSR</sequence>
<evidence type="ECO:0000256" key="8">
    <source>
        <dbReference type="ARBA" id="ARBA00049244"/>
    </source>
</evidence>
<name>A0A7D9KFN9_PARCT</name>
<evidence type="ECO:0000256" key="6">
    <source>
        <dbReference type="ARBA" id="ARBA00022932"/>
    </source>
</evidence>
<reference evidence="10" key="1">
    <citation type="submission" date="2020-04" db="EMBL/GenBank/DDBJ databases">
        <authorList>
            <person name="Alioto T."/>
            <person name="Alioto T."/>
            <person name="Gomez Garrido J."/>
        </authorList>
    </citation>
    <scope>NUCLEOTIDE SEQUENCE</scope>
    <source>
        <strain evidence="10">A484AB</strain>
    </source>
</reference>
<dbReference type="GO" id="GO:0003887">
    <property type="term" value="F:DNA-directed DNA polymerase activity"/>
    <property type="evidence" value="ECO:0007669"/>
    <property type="project" value="UniProtKB-KW"/>
</dbReference>
<gene>
    <name evidence="10" type="ORF">PACLA_8A077667</name>
</gene>
<evidence type="ECO:0000256" key="4">
    <source>
        <dbReference type="ARBA" id="ARBA00022695"/>
    </source>
</evidence>
<dbReference type="GO" id="GO:0006260">
    <property type="term" value="P:DNA replication"/>
    <property type="evidence" value="ECO:0007669"/>
    <property type="project" value="UniProtKB-KW"/>
</dbReference>
<evidence type="ECO:0000259" key="9">
    <source>
        <dbReference type="Pfam" id="PF03175"/>
    </source>
</evidence>
<keyword evidence="7" id="KW-0238">DNA-binding</keyword>
<dbReference type="Proteomes" id="UP001152795">
    <property type="component" value="Unassembled WGS sequence"/>
</dbReference>
<dbReference type="PANTHER" id="PTHR31511">
    <property type="entry name" value="PROTEIN CBG23764"/>
    <property type="match status" value="1"/>
</dbReference>
<protein>
    <recommendedName>
        <fullName evidence="2">DNA-directed DNA polymerase</fullName>
        <ecNumber evidence="2">2.7.7.7</ecNumber>
    </recommendedName>
</protein>
<dbReference type="Pfam" id="PF03175">
    <property type="entry name" value="DNA_pol_B_2"/>
    <property type="match status" value="1"/>
</dbReference>
<dbReference type="OrthoDB" id="414982at2759"/>
<keyword evidence="4" id="KW-0548">Nucleotidyltransferase</keyword>
<dbReference type="AlphaFoldDB" id="A0A7D9KFN9"/>
<dbReference type="InterPro" id="IPR004868">
    <property type="entry name" value="DNA-dir_DNA_pol_B_mt/vir"/>
</dbReference>
<evidence type="ECO:0000313" key="11">
    <source>
        <dbReference type="Proteomes" id="UP001152795"/>
    </source>
</evidence>
<keyword evidence="6" id="KW-0239">DNA-directed DNA polymerase</keyword>
<keyword evidence="3" id="KW-0808">Transferase</keyword>
<dbReference type="EMBL" id="CACRXK020035070">
    <property type="protein sequence ID" value="CAB4044472.1"/>
    <property type="molecule type" value="Genomic_DNA"/>
</dbReference>
<comment type="catalytic activity">
    <reaction evidence="8">
        <text>DNA(n) + a 2'-deoxyribonucleoside 5'-triphosphate = DNA(n+1) + diphosphate</text>
        <dbReference type="Rhea" id="RHEA:22508"/>
        <dbReference type="Rhea" id="RHEA-COMP:17339"/>
        <dbReference type="Rhea" id="RHEA-COMP:17340"/>
        <dbReference type="ChEBI" id="CHEBI:33019"/>
        <dbReference type="ChEBI" id="CHEBI:61560"/>
        <dbReference type="ChEBI" id="CHEBI:173112"/>
        <dbReference type="EC" id="2.7.7.7"/>
    </reaction>
</comment>
<feature type="domain" description="DNA-directed DNA polymerase family B mitochondria/virus" evidence="9">
    <location>
        <begin position="15"/>
        <end position="159"/>
    </location>
</feature>
<comment type="caution">
    <text evidence="10">The sequence shown here is derived from an EMBL/GenBank/DDBJ whole genome shotgun (WGS) entry which is preliminary data.</text>
</comment>